<dbReference type="FunFam" id="3.30.70.330:FF:000021">
    <property type="entry name" value="Polyadenylate-binding protein"/>
    <property type="match status" value="1"/>
</dbReference>
<comment type="subcellular location">
    <subcellularLocation>
        <location evidence="1 7">Cytoplasm</location>
    </subcellularLocation>
</comment>
<dbReference type="SUPFAM" id="SSF63570">
    <property type="entry name" value="PABC (PABP) domain"/>
    <property type="match status" value="1"/>
</dbReference>
<organism evidence="10 11">
    <name type="scientific">Lepisosteus oculatus</name>
    <name type="common">Spotted gar</name>
    <dbReference type="NCBI Taxonomy" id="7918"/>
    <lineage>
        <taxon>Eukaryota</taxon>
        <taxon>Metazoa</taxon>
        <taxon>Chordata</taxon>
        <taxon>Craniata</taxon>
        <taxon>Vertebrata</taxon>
        <taxon>Euteleostomi</taxon>
        <taxon>Actinopterygii</taxon>
        <taxon>Neopterygii</taxon>
        <taxon>Holostei</taxon>
        <taxon>Semionotiformes</taxon>
        <taxon>Lepisosteidae</taxon>
        <taxon>Lepisosteus</taxon>
    </lineage>
</organism>
<dbReference type="Pfam" id="PF00076">
    <property type="entry name" value="RRM_1"/>
    <property type="match status" value="4"/>
</dbReference>
<dbReference type="GO" id="GO:1990904">
    <property type="term" value="C:ribonucleoprotein complex"/>
    <property type="evidence" value="ECO:0000318"/>
    <property type="project" value="GO_Central"/>
</dbReference>
<dbReference type="EMBL" id="AHAT01004742">
    <property type="status" value="NOT_ANNOTATED_CDS"/>
    <property type="molecule type" value="Genomic_DNA"/>
</dbReference>
<keyword evidence="5 6" id="KW-0694">RNA-binding</keyword>
<sequence length="640" mass="71121">MNPSAPSYPMASLYVGDLHPDVTEAMLYEKFSPAGPILSIRVCRDMITRRSLGYAYVNFQQPADAERALDTMNFDVIKGKPVRIMWSQRDPSLRKSGVGNIFIKNLDKSIDNKALYDTFSAFGNILSCKVVCDENGSKGYGFVHFETQEAAERAIEKMNGMLLNDRKVFVGRFKSRKEREAELGARAKEFTNVYIKNFGEDMDDEKLKEIFGKYGPALSIRVMTDDSGKSKGFGFVSFERHEDAQKAVDDMNGKEINGKQIYVGRAQKKVERQTELKRKFEQMKQDRMTRYQGVNLYVKNLDDGIDDERLRKEFSPFGTITSAKVMMEGGRSKGFGFVCFSSPEEATKAVTEMNGRIVATKPLYVALAQRKEERQAHLTNQYMQRMASVRAVPNPVINPYQPAPPSGYFMAAIPPTQNRAAYYPTSQLAQLRPSPRWATQGVRPQHFQNMPSAIRPSAPRPQTFNAMRPTSSQVPRMMSTGQRVASTATQTMGPRPATAAAAAAATPGVRGVPQYKYAAGVRNTQQHLNAQPQVTMQQPAVHVQGQEPLTASMLAAAPPQEQKQMLGERLFPLIQNMHPSLAGKITGMLLEIDNSELLHMLESPESLRSKVDEAVAVLQAHQAKEAAQKSVTNSAGVPSV</sequence>
<dbReference type="FunCoup" id="W5MTX4">
    <property type="interactions" value="1812"/>
</dbReference>
<dbReference type="OMA" id="MNGRMLN"/>
<dbReference type="FunFam" id="3.30.70.330:FF:000042">
    <property type="entry name" value="Polyadenylate-binding protein"/>
    <property type="match status" value="1"/>
</dbReference>
<dbReference type="InterPro" id="IPR002004">
    <property type="entry name" value="PABP_HYD_C"/>
</dbReference>
<dbReference type="PANTHER" id="PTHR24012">
    <property type="entry name" value="RNA BINDING PROTEIN"/>
    <property type="match status" value="1"/>
</dbReference>
<dbReference type="GeneTree" id="ENSGT00940000153773"/>
<dbReference type="FunFam" id="3.30.70.330:FF:000154">
    <property type="entry name" value="Polyadenylate-binding protein"/>
    <property type="match status" value="1"/>
</dbReference>
<feature type="domain" description="PABC" evidence="9">
    <location>
        <begin position="546"/>
        <end position="623"/>
    </location>
</feature>
<dbReference type="InterPro" id="IPR034364">
    <property type="entry name" value="PABP_RRM1"/>
</dbReference>
<dbReference type="SMART" id="SM00517">
    <property type="entry name" value="PolyA"/>
    <property type="match status" value="1"/>
</dbReference>
<evidence type="ECO:0000256" key="1">
    <source>
        <dbReference type="ARBA" id="ARBA00004496"/>
    </source>
</evidence>
<dbReference type="InterPro" id="IPR045305">
    <property type="entry name" value="RRM2_I_PABPs"/>
</dbReference>
<reference evidence="11" key="1">
    <citation type="submission" date="2011-12" db="EMBL/GenBank/DDBJ databases">
        <title>The Draft Genome of Lepisosteus oculatus.</title>
        <authorList>
            <consortium name="The Broad Institute Genome Assembly &amp; Analysis Group"/>
            <consortium name="Computational R&amp;D Group"/>
            <consortium name="and Sequencing Platform"/>
            <person name="Di Palma F."/>
            <person name="Alfoldi J."/>
            <person name="Johnson J."/>
            <person name="Berlin A."/>
            <person name="Gnerre S."/>
            <person name="Jaffe D."/>
            <person name="MacCallum I."/>
            <person name="Young S."/>
            <person name="Walker B.J."/>
            <person name="Lander E.S."/>
            <person name="Lindblad-Toh K."/>
        </authorList>
    </citation>
    <scope>NUCLEOTIDE SEQUENCE [LARGE SCALE GENOMIC DNA]</scope>
</reference>
<feature type="domain" description="RRM" evidence="8">
    <location>
        <begin position="191"/>
        <end position="268"/>
    </location>
</feature>
<feature type="domain" description="RRM" evidence="8">
    <location>
        <begin position="99"/>
        <end position="175"/>
    </location>
</feature>
<dbReference type="CDD" id="cd12380">
    <property type="entry name" value="RRM3_I_PABPs"/>
    <property type="match status" value="1"/>
</dbReference>
<comment type="function">
    <text evidence="7">Binds the poly(A) tail of mRNA.</text>
</comment>
<dbReference type="InterPro" id="IPR012677">
    <property type="entry name" value="Nucleotide-bd_a/b_plait_sf"/>
</dbReference>
<dbReference type="InterPro" id="IPR036053">
    <property type="entry name" value="PABP-dom"/>
</dbReference>
<comment type="similarity">
    <text evidence="2 7">Belongs to the polyadenylate-binding protein type-1 family.</text>
</comment>
<dbReference type="SMART" id="SM00360">
    <property type="entry name" value="RRM"/>
    <property type="match status" value="4"/>
</dbReference>
<dbReference type="InterPro" id="IPR035979">
    <property type="entry name" value="RBD_domain_sf"/>
</dbReference>
<dbReference type="PROSITE" id="PS51309">
    <property type="entry name" value="PABC"/>
    <property type="match status" value="1"/>
</dbReference>
<reference evidence="10" key="2">
    <citation type="submission" date="2025-08" db="UniProtKB">
        <authorList>
            <consortium name="Ensembl"/>
        </authorList>
    </citation>
    <scope>IDENTIFICATION</scope>
</reference>
<dbReference type="CDD" id="cd12379">
    <property type="entry name" value="RRM2_I_PABPs"/>
    <property type="match status" value="1"/>
</dbReference>
<feature type="domain" description="RRM" evidence="8">
    <location>
        <begin position="11"/>
        <end position="89"/>
    </location>
</feature>
<dbReference type="Gene3D" id="3.30.70.330">
    <property type="match status" value="4"/>
</dbReference>
<dbReference type="EMBL" id="AHAT01004740">
    <property type="status" value="NOT_ANNOTATED_CDS"/>
    <property type="molecule type" value="Genomic_DNA"/>
</dbReference>
<dbReference type="eggNOG" id="KOG0123">
    <property type="taxonomic scope" value="Eukaryota"/>
</dbReference>
<dbReference type="InterPro" id="IPR003954">
    <property type="entry name" value="RRM_euk-type"/>
</dbReference>
<dbReference type="HOGENOM" id="CLU_012062_22_2_1"/>
<dbReference type="GO" id="GO:0005829">
    <property type="term" value="C:cytosol"/>
    <property type="evidence" value="ECO:0000318"/>
    <property type="project" value="GO_Central"/>
</dbReference>
<dbReference type="GO" id="GO:0008266">
    <property type="term" value="F:poly(U) RNA binding"/>
    <property type="evidence" value="ECO:0000318"/>
    <property type="project" value="GO_Central"/>
</dbReference>
<dbReference type="InterPro" id="IPR006515">
    <property type="entry name" value="PABP_1234"/>
</dbReference>
<dbReference type="Gene3D" id="1.10.1900.10">
    <property type="entry name" value="c-terminal domain of poly(a) binding protein"/>
    <property type="match status" value="1"/>
</dbReference>
<reference evidence="10" key="3">
    <citation type="submission" date="2025-09" db="UniProtKB">
        <authorList>
            <consortium name="Ensembl"/>
        </authorList>
    </citation>
    <scope>IDENTIFICATION</scope>
</reference>
<dbReference type="GO" id="GO:0005634">
    <property type="term" value="C:nucleus"/>
    <property type="evidence" value="ECO:0000318"/>
    <property type="project" value="GO_Central"/>
</dbReference>
<dbReference type="Pfam" id="PF00658">
    <property type="entry name" value="MLLE"/>
    <property type="match status" value="1"/>
</dbReference>
<dbReference type="NCBIfam" id="TIGR01628">
    <property type="entry name" value="PABP-1234"/>
    <property type="match status" value="1"/>
</dbReference>
<evidence type="ECO:0000256" key="3">
    <source>
        <dbReference type="ARBA" id="ARBA00022490"/>
    </source>
</evidence>
<dbReference type="InParanoid" id="W5MTX4"/>
<dbReference type="FunFam" id="1.10.1900.10:FF:000001">
    <property type="entry name" value="Polyadenylate-binding protein"/>
    <property type="match status" value="1"/>
</dbReference>
<dbReference type="SMART" id="SM00361">
    <property type="entry name" value="RRM_1"/>
    <property type="match status" value="3"/>
</dbReference>
<dbReference type="Ensembl" id="ENSLOCT00000011853.1">
    <property type="protein sequence ID" value="ENSLOCP00000011833.1"/>
    <property type="gene ID" value="ENSLOCG00000009681.1"/>
</dbReference>
<dbReference type="Bgee" id="ENSLOCG00000009681">
    <property type="expression patterns" value="Expressed in camera-type eye and 13 other cell types or tissues"/>
</dbReference>
<dbReference type="Proteomes" id="UP000018468">
    <property type="component" value="Linkage group LG11"/>
</dbReference>
<evidence type="ECO:0000256" key="6">
    <source>
        <dbReference type="PROSITE-ProRule" id="PRU00176"/>
    </source>
</evidence>
<evidence type="ECO:0000313" key="11">
    <source>
        <dbReference type="Proteomes" id="UP000018468"/>
    </source>
</evidence>
<dbReference type="PROSITE" id="PS50102">
    <property type="entry name" value="RRM"/>
    <property type="match status" value="4"/>
</dbReference>
<evidence type="ECO:0000256" key="2">
    <source>
        <dbReference type="ARBA" id="ARBA00008557"/>
    </source>
</evidence>
<dbReference type="CDD" id="cd12378">
    <property type="entry name" value="RRM1_I_PABPs"/>
    <property type="match status" value="1"/>
</dbReference>
<keyword evidence="11" id="KW-1185">Reference proteome</keyword>
<dbReference type="CDD" id="cd12381">
    <property type="entry name" value="RRM4_I_PABPs"/>
    <property type="match status" value="1"/>
</dbReference>
<dbReference type="InterPro" id="IPR000504">
    <property type="entry name" value="RRM_dom"/>
</dbReference>
<evidence type="ECO:0000256" key="5">
    <source>
        <dbReference type="ARBA" id="ARBA00022884"/>
    </source>
</evidence>
<dbReference type="STRING" id="7918.ENSLOCP00000011833"/>
<keyword evidence="3 7" id="KW-0963">Cytoplasm</keyword>
<dbReference type="SUPFAM" id="SSF54928">
    <property type="entry name" value="RNA-binding domain, RBD"/>
    <property type="match status" value="2"/>
</dbReference>
<dbReference type="FunFam" id="3.30.70.330:FF:000003">
    <property type="entry name" value="Polyadenylate-binding protein"/>
    <property type="match status" value="1"/>
</dbReference>
<dbReference type="EMBL" id="AHAT01004741">
    <property type="status" value="NOT_ANNOTATED_CDS"/>
    <property type="molecule type" value="Genomic_DNA"/>
</dbReference>
<dbReference type="EMBL" id="AHAT01004743">
    <property type="status" value="NOT_ANNOTATED_CDS"/>
    <property type="molecule type" value="Genomic_DNA"/>
</dbReference>
<evidence type="ECO:0000259" key="8">
    <source>
        <dbReference type="PROSITE" id="PS50102"/>
    </source>
</evidence>
<name>W5MTX4_LEPOC</name>
<protein>
    <recommendedName>
        <fullName evidence="7">Polyadenylate-binding protein</fullName>
        <shortName evidence="7">PABP</shortName>
    </recommendedName>
</protein>
<feature type="domain" description="RRM" evidence="8">
    <location>
        <begin position="294"/>
        <end position="370"/>
    </location>
</feature>
<evidence type="ECO:0000256" key="4">
    <source>
        <dbReference type="ARBA" id="ARBA00022737"/>
    </source>
</evidence>
<dbReference type="GO" id="GO:0008143">
    <property type="term" value="F:poly(A) binding"/>
    <property type="evidence" value="ECO:0000318"/>
    <property type="project" value="GO_Central"/>
</dbReference>
<dbReference type="GO" id="GO:0010494">
    <property type="term" value="C:cytoplasmic stress granule"/>
    <property type="evidence" value="ECO:0000318"/>
    <property type="project" value="GO_Central"/>
</dbReference>
<dbReference type="AlphaFoldDB" id="W5MTX4"/>
<accession>W5MTX4</accession>
<evidence type="ECO:0000313" key="10">
    <source>
        <dbReference type="Ensembl" id="ENSLOCP00000011833.1"/>
    </source>
</evidence>
<proteinExistence type="inferred from homology"/>
<keyword evidence="4" id="KW-0677">Repeat</keyword>
<dbReference type="GO" id="GO:0003730">
    <property type="term" value="F:mRNA 3'-UTR binding"/>
    <property type="evidence" value="ECO:0000318"/>
    <property type="project" value="GO_Central"/>
</dbReference>
<evidence type="ECO:0000256" key="7">
    <source>
        <dbReference type="RuleBase" id="RU362004"/>
    </source>
</evidence>
<evidence type="ECO:0000259" key="9">
    <source>
        <dbReference type="PROSITE" id="PS51309"/>
    </source>
</evidence>